<dbReference type="GeneID" id="61427821"/>
<name>A0A6P0DLL1_RHILE</name>
<comment type="caution">
    <text evidence="1">The sequence shown here is derived from an EMBL/GenBank/DDBJ whole genome shotgun (WGS) entry which is preliminary data.</text>
</comment>
<gene>
    <name evidence="1" type="ORF">GUK36_32200</name>
</gene>
<evidence type="ECO:0000313" key="2">
    <source>
        <dbReference type="Proteomes" id="UP000471409"/>
    </source>
</evidence>
<dbReference type="EMBL" id="WXXP01000018">
    <property type="protein sequence ID" value="NEK54059.1"/>
    <property type="molecule type" value="Genomic_DNA"/>
</dbReference>
<protein>
    <submittedName>
        <fullName evidence="1">Uncharacterized protein</fullName>
    </submittedName>
</protein>
<sequence length="136" mass="16366">MNFATAFRSSPRISFPDIGMVKPRRLTQRTLLRRELFSEDEGQYAELETELLFNTPMREELVQLRIRLFSKRPKFYINYDRKIFMHMVHGRSYEAVVLDGWWGAEGDFEHMIPTYHRYWVRSTSEDFWAVTNFSNG</sequence>
<reference evidence="1 2" key="1">
    <citation type="submission" date="2020-01" db="EMBL/GenBank/DDBJ databases">
        <title>Rhizobium genotypes associated with high levels of biological nitrogen fixation by grain legumes in a temperate-maritime cropping system.</title>
        <authorList>
            <person name="Maluk M."/>
            <person name="Francesc Ferrando Molina F."/>
            <person name="Lopez Del Egido L."/>
            <person name="Lafos M."/>
            <person name="Langarica-Fuentes A."/>
            <person name="Gebre Yohannes G."/>
            <person name="Young M.W."/>
            <person name="Martin P."/>
            <person name="Gantlett R."/>
            <person name="Kenicer G."/>
            <person name="Hawes C."/>
            <person name="Begg G.S."/>
            <person name="Quilliam R.S."/>
            <person name="Squire G.R."/>
            <person name="Poole P.S."/>
            <person name="Young P.W."/>
            <person name="Iannetta P.M."/>
            <person name="James E.K."/>
        </authorList>
    </citation>
    <scope>NUCLEOTIDE SEQUENCE [LARGE SCALE GENOMIC DNA]</scope>
    <source>
        <strain evidence="1 2">JHI944</strain>
    </source>
</reference>
<proteinExistence type="predicted"/>
<organism evidence="1 2">
    <name type="scientific">Rhizobium leguminosarum</name>
    <dbReference type="NCBI Taxonomy" id="384"/>
    <lineage>
        <taxon>Bacteria</taxon>
        <taxon>Pseudomonadati</taxon>
        <taxon>Pseudomonadota</taxon>
        <taxon>Alphaproteobacteria</taxon>
        <taxon>Hyphomicrobiales</taxon>
        <taxon>Rhizobiaceae</taxon>
        <taxon>Rhizobium/Agrobacterium group</taxon>
        <taxon>Rhizobium</taxon>
    </lineage>
</organism>
<accession>A0A6P0DLL1</accession>
<evidence type="ECO:0000313" key="1">
    <source>
        <dbReference type="EMBL" id="NEK54059.1"/>
    </source>
</evidence>
<dbReference type="RefSeq" id="WP_130768815.1">
    <property type="nucleotide sequence ID" value="NZ_CP121637.1"/>
</dbReference>
<dbReference type="AlphaFoldDB" id="A0A6P0DLL1"/>
<dbReference type="Proteomes" id="UP000471409">
    <property type="component" value="Unassembled WGS sequence"/>
</dbReference>